<dbReference type="Proteomes" id="UP000315439">
    <property type="component" value="Unassembled WGS sequence"/>
</dbReference>
<evidence type="ECO:0000313" key="13">
    <source>
        <dbReference type="EMBL" id="TQV86638.1"/>
    </source>
</evidence>
<keyword evidence="8 11" id="KW-1133">Transmembrane helix</keyword>
<dbReference type="NCBIfam" id="TIGR00054">
    <property type="entry name" value="RIP metalloprotease RseP"/>
    <property type="match status" value="1"/>
</dbReference>
<sequence length="450" mass="49418">MDYLWNAFYFIIALGILVTIHEYGHFWVARKLGVKVLTFSVGFGKAIWQRRGKDGVNYVIAAIPLGGYVKMLDEREGEVSEQDKQFEFNRKSPWARVAIVLAGPVANFLLAIVLYWWMFIMGIDDFSTQLGKIEPNSIAGKAGLVAGDVITKVDGDEVVLLQDVVKAVARRLGEKTEIELEVTDRSNVPKKVILSLENWQVDSSQPRILNSLGIRHALQDIVVAPILNVVNKNSPADQAGLKPGDVIKEYDGRAVASWQELVSNIEPDAGKAVKLLIERNGELSEISVVIGSHERDGKQVGLLGVMPKPADYSEHYRIREGGVWESFELALAETGKMISLSAQLFKKLIIGDISPKSLSGPFSIAKGAGGSAEAGLVHFISFVAMISVNLGFINLLPIPVLDGGRLLFYSIEILKGKPLSEKVQEIGMQIGMLMVFALMAIAIFNDLRLY</sequence>
<gene>
    <name evidence="13" type="primary">rseP</name>
    <name evidence="13" type="ORF">FLL46_17245</name>
</gene>
<dbReference type="EC" id="3.4.24.-" evidence="11"/>
<dbReference type="GO" id="GO:0006508">
    <property type="term" value="P:proteolysis"/>
    <property type="evidence" value="ECO:0007669"/>
    <property type="project" value="UniProtKB-KW"/>
</dbReference>
<evidence type="ECO:0000259" key="12">
    <source>
        <dbReference type="SMART" id="SM00228"/>
    </source>
</evidence>
<evidence type="ECO:0000256" key="8">
    <source>
        <dbReference type="ARBA" id="ARBA00022989"/>
    </source>
</evidence>
<dbReference type="InterPro" id="IPR036034">
    <property type="entry name" value="PDZ_sf"/>
</dbReference>
<feature type="transmembrane region" description="Helical" evidence="11">
    <location>
        <begin position="7"/>
        <end position="28"/>
    </location>
</feature>
<dbReference type="InterPro" id="IPR041489">
    <property type="entry name" value="PDZ_6"/>
</dbReference>
<accession>A0A545UAZ6</accession>
<feature type="transmembrane region" description="Helical" evidence="11">
    <location>
        <begin position="426"/>
        <end position="444"/>
    </location>
</feature>
<dbReference type="GO" id="GO:0004222">
    <property type="term" value="F:metalloendopeptidase activity"/>
    <property type="evidence" value="ECO:0007669"/>
    <property type="project" value="InterPro"/>
</dbReference>
<comment type="similarity">
    <text evidence="3 11">Belongs to the peptidase M50B family.</text>
</comment>
<feature type="domain" description="PDZ" evidence="12">
    <location>
        <begin position="114"/>
        <end position="186"/>
    </location>
</feature>
<organism evidence="13 14">
    <name type="scientific">Aliikangiella coralliicola</name>
    <dbReference type="NCBI Taxonomy" id="2592383"/>
    <lineage>
        <taxon>Bacteria</taxon>
        <taxon>Pseudomonadati</taxon>
        <taxon>Pseudomonadota</taxon>
        <taxon>Gammaproteobacteria</taxon>
        <taxon>Oceanospirillales</taxon>
        <taxon>Pleioneaceae</taxon>
        <taxon>Aliikangiella</taxon>
    </lineage>
</organism>
<keyword evidence="4 13" id="KW-0645">Protease</keyword>
<keyword evidence="6 11" id="KW-0378">Hydrolase</keyword>
<evidence type="ECO:0000256" key="7">
    <source>
        <dbReference type="ARBA" id="ARBA00022833"/>
    </source>
</evidence>
<dbReference type="PANTHER" id="PTHR42837:SF2">
    <property type="entry name" value="MEMBRANE METALLOPROTEASE ARASP2, CHLOROPLASTIC-RELATED"/>
    <property type="match status" value="1"/>
</dbReference>
<dbReference type="GO" id="GO:0046872">
    <property type="term" value="F:metal ion binding"/>
    <property type="evidence" value="ECO:0007669"/>
    <property type="project" value="UniProtKB-KW"/>
</dbReference>
<evidence type="ECO:0000256" key="11">
    <source>
        <dbReference type="RuleBase" id="RU362031"/>
    </source>
</evidence>
<dbReference type="InterPro" id="IPR008915">
    <property type="entry name" value="Peptidase_M50"/>
</dbReference>
<dbReference type="EMBL" id="VIKS01000010">
    <property type="protein sequence ID" value="TQV86638.1"/>
    <property type="molecule type" value="Genomic_DNA"/>
</dbReference>
<keyword evidence="9 11" id="KW-0482">Metalloprotease</keyword>
<dbReference type="CDD" id="cd06163">
    <property type="entry name" value="S2P-M50_PDZ_RseP-like"/>
    <property type="match status" value="2"/>
</dbReference>
<dbReference type="SMART" id="SM00228">
    <property type="entry name" value="PDZ"/>
    <property type="match status" value="2"/>
</dbReference>
<evidence type="ECO:0000256" key="1">
    <source>
        <dbReference type="ARBA" id="ARBA00001947"/>
    </source>
</evidence>
<comment type="cofactor">
    <cofactor evidence="1 11">
        <name>Zn(2+)</name>
        <dbReference type="ChEBI" id="CHEBI:29105"/>
    </cofactor>
</comment>
<evidence type="ECO:0000256" key="5">
    <source>
        <dbReference type="ARBA" id="ARBA00022692"/>
    </source>
</evidence>
<evidence type="ECO:0000256" key="10">
    <source>
        <dbReference type="ARBA" id="ARBA00023136"/>
    </source>
</evidence>
<evidence type="ECO:0000313" key="14">
    <source>
        <dbReference type="Proteomes" id="UP000315439"/>
    </source>
</evidence>
<dbReference type="Pfam" id="PF02163">
    <property type="entry name" value="Peptidase_M50"/>
    <property type="match status" value="1"/>
</dbReference>
<dbReference type="SUPFAM" id="SSF50156">
    <property type="entry name" value="PDZ domain-like"/>
    <property type="match status" value="2"/>
</dbReference>
<evidence type="ECO:0000256" key="3">
    <source>
        <dbReference type="ARBA" id="ARBA00007931"/>
    </source>
</evidence>
<dbReference type="Gene3D" id="2.30.42.10">
    <property type="match status" value="2"/>
</dbReference>
<dbReference type="Pfam" id="PF17820">
    <property type="entry name" value="PDZ_6"/>
    <property type="match status" value="2"/>
</dbReference>
<dbReference type="InterPro" id="IPR004387">
    <property type="entry name" value="Pept_M50_Zn"/>
</dbReference>
<dbReference type="RefSeq" id="WP_142932562.1">
    <property type="nucleotide sequence ID" value="NZ_ML660166.1"/>
</dbReference>
<evidence type="ECO:0000256" key="6">
    <source>
        <dbReference type="ARBA" id="ARBA00022801"/>
    </source>
</evidence>
<keyword evidence="10 11" id="KW-0472">Membrane</keyword>
<feature type="transmembrane region" description="Helical" evidence="11">
    <location>
        <begin position="94"/>
        <end position="117"/>
    </location>
</feature>
<proteinExistence type="inferred from homology"/>
<dbReference type="AlphaFoldDB" id="A0A545UAZ6"/>
<dbReference type="GO" id="GO:0016020">
    <property type="term" value="C:membrane"/>
    <property type="evidence" value="ECO:0007669"/>
    <property type="project" value="UniProtKB-SubCell"/>
</dbReference>
<feature type="transmembrane region" description="Helical" evidence="11">
    <location>
        <begin position="376"/>
        <end position="398"/>
    </location>
</feature>
<evidence type="ECO:0000256" key="4">
    <source>
        <dbReference type="ARBA" id="ARBA00022670"/>
    </source>
</evidence>
<keyword evidence="14" id="KW-1185">Reference proteome</keyword>
<evidence type="ECO:0000256" key="2">
    <source>
        <dbReference type="ARBA" id="ARBA00004141"/>
    </source>
</evidence>
<dbReference type="InterPro" id="IPR001478">
    <property type="entry name" value="PDZ"/>
</dbReference>
<dbReference type="OrthoDB" id="9782003at2"/>
<keyword evidence="5 11" id="KW-0812">Transmembrane</keyword>
<reference evidence="13 14" key="1">
    <citation type="submission" date="2019-07" db="EMBL/GenBank/DDBJ databases">
        <title>Draft genome for Aliikangiella sp. M105.</title>
        <authorList>
            <person name="Wang G."/>
        </authorList>
    </citation>
    <scope>NUCLEOTIDE SEQUENCE [LARGE SCALE GENOMIC DNA]</scope>
    <source>
        <strain evidence="13 14">M105</strain>
    </source>
</reference>
<comment type="subcellular location">
    <subcellularLocation>
        <location evidence="2">Membrane</location>
        <topology evidence="2">Multi-pass membrane protein</topology>
    </subcellularLocation>
</comment>
<protein>
    <recommendedName>
        <fullName evidence="11">Zinc metalloprotease</fullName>
        <ecNumber evidence="11">3.4.24.-</ecNumber>
    </recommendedName>
</protein>
<dbReference type="PANTHER" id="PTHR42837">
    <property type="entry name" value="REGULATOR OF SIGMA-E PROTEASE RSEP"/>
    <property type="match status" value="1"/>
</dbReference>
<evidence type="ECO:0000256" key="9">
    <source>
        <dbReference type="ARBA" id="ARBA00023049"/>
    </source>
</evidence>
<dbReference type="CDD" id="cd23081">
    <property type="entry name" value="cpPDZ_EcRseP-like"/>
    <property type="match status" value="1"/>
</dbReference>
<keyword evidence="7 11" id="KW-0862">Zinc</keyword>
<keyword evidence="11" id="KW-0479">Metal-binding</keyword>
<comment type="caution">
    <text evidence="13">The sequence shown here is derived from an EMBL/GenBank/DDBJ whole genome shotgun (WGS) entry which is preliminary data.</text>
</comment>
<name>A0A545UAZ6_9GAMM</name>
<feature type="domain" description="PDZ" evidence="12">
    <location>
        <begin position="210"/>
        <end position="281"/>
    </location>
</feature>